<dbReference type="Proteomes" id="UP000315439">
    <property type="component" value="Unassembled WGS sequence"/>
</dbReference>
<feature type="transmembrane region" description="Helical" evidence="7">
    <location>
        <begin position="108"/>
        <end position="131"/>
    </location>
</feature>
<keyword evidence="3" id="KW-1003">Cell membrane</keyword>
<dbReference type="PANTHER" id="PTHR30106:SF1">
    <property type="entry name" value="UPF0324 MEMBRANE PROTEIN FN0533"/>
    <property type="match status" value="1"/>
</dbReference>
<evidence type="ECO:0000256" key="3">
    <source>
        <dbReference type="ARBA" id="ARBA00022475"/>
    </source>
</evidence>
<name>A0A545UDE0_9GAMM</name>
<keyword evidence="5 7" id="KW-1133">Transmembrane helix</keyword>
<feature type="transmembrane region" description="Helical" evidence="7">
    <location>
        <begin position="288"/>
        <end position="307"/>
    </location>
</feature>
<feature type="transmembrane region" description="Helical" evidence="7">
    <location>
        <begin position="51"/>
        <end position="68"/>
    </location>
</feature>
<feature type="transmembrane region" description="Helical" evidence="7">
    <location>
        <begin position="138"/>
        <end position="156"/>
    </location>
</feature>
<dbReference type="EMBL" id="VIKS01000007">
    <property type="protein sequence ID" value="TQV87478.1"/>
    <property type="molecule type" value="Genomic_DNA"/>
</dbReference>
<feature type="transmembrane region" description="Helical" evidence="7">
    <location>
        <begin position="204"/>
        <end position="221"/>
    </location>
</feature>
<dbReference type="AlphaFoldDB" id="A0A545UDE0"/>
<dbReference type="GO" id="GO:0005886">
    <property type="term" value="C:plasma membrane"/>
    <property type="evidence" value="ECO:0007669"/>
    <property type="project" value="UniProtKB-SubCell"/>
</dbReference>
<evidence type="ECO:0000256" key="7">
    <source>
        <dbReference type="SAM" id="Phobius"/>
    </source>
</evidence>
<evidence type="ECO:0000256" key="1">
    <source>
        <dbReference type="ARBA" id="ARBA00004651"/>
    </source>
</evidence>
<evidence type="ECO:0000256" key="2">
    <source>
        <dbReference type="ARBA" id="ARBA00007977"/>
    </source>
</evidence>
<comment type="subcellular location">
    <subcellularLocation>
        <location evidence="1">Cell membrane</location>
        <topology evidence="1">Multi-pass membrane protein</topology>
    </subcellularLocation>
</comment>
<keyword evidence="4 7" id="KW-0812">Transmembrane</keyword>
<feature type="transmembrane region" description="Helical" evidence="7">
    <location>
        <begin position="80"/>
        <end position="102"/>
    </location>
</feature>
<feature type="transmembrane region" description="Helical" evidence="7">
    <location>
        <begin position="12"/>
        <end position="39"/>
    </location>
</feature>
<keyword evidence="9" id="KW-1185">Reference proteome</keyword>
<dbReference type="PANTHER" id="PTHR30106">
    <property type="entry name" value="INNER MEMBRANE PROTEIN YEIH-RELATED"/>
    <property type="match status" value="1"/>
</dbReference>
<evidence type="ECO:0000313" key="8">
    <source>
        <dbReference type="EMBL" id="TQV87478.1"/>
    </source>
</evidence>
<protein>
    <submittedName>
        <fullName evidence="8">Putative sulfate exporter family transporter</fullName>
    </submittedName>
</protein>
<sequence>MAKFSDQISRIILIFLLLVVISGWINIAASLLLGMAYAVILGNPFQLKTQWASGILLKVSIVVMGFGLNIKEILETAVDGFFITVLTIIFAIVCGLLIGKLASVDKKLSFLITGGTAICGASAIAAFAPAIHARPTHILVSISIVFLLNALALLVYPELGKYLGLTQQEFGMWAALGIHDTSSVVGAAASYGEESLKIATTTKLARALWIIPLVFFAAFSFNYKKTSTQIPHFILYFVGASLLASFVPFLTPYASYAPLIAKKGMAISLFLIGTGFTRETLKTLQWSALLQGTILWILMSVISLWLIKLL</sequence>
<dbReference type="OrthoDB" id="5393513at2"/>
<evidence type="ECO:0000256" key="6">
    <source>
        <dbReference type="ARBA" id="ARBA00023136"/>
    </source>
</evidence>
<comment type="similarity">
    <text evidence="2">Belongs to the UPF0324 family.</text>
</comment>
<evidence type="ECO:0000256" key="4">
    <source>
        <dbReference type="ARBA" id="ARBA00022692"/>
    </source>
</evidence>
<organism evidence="8 9">
    <name type="scientific">Aliikangiella coralliicola</name>
    <dbReference type="NCBI Taxonomy" id="2592383"/>
    <lineage>
        <taxon>Bacteria</taxon>
        <taxon>Pseudomonadati</taxon>
        <taxon>Pseudomonadota</taxon>
        <taxon>Gammaproteobacteria</taxon>
        <taxon>Oceanospirillales</taxon>
        <taxon>Pleioneaceae</taxon>
        <taxon>Aliikangiella</taxon>
    </lineage>
</organism>
<feature type="transmembrane region" description="Helical" evidence="7">
    <location>
        <begin position="233"/>
        <end position="250"/>
    </location>
</feature>
<reference evidence="8 9" key="1">
    <citation type="submission" date="2019-07" db="EMBL/GenBank/DDBJ databases">
        <title>Draft genome for Aliikangiella sp. M105.</title>
        <authorList>
            <person name="Wang G."/>
        </authorList>
    </citation>
    <scope>NUCLEOTIDE SEQUENCE [LARGE SCALE GENOMIC DNA]</scope>
    <source>
        <strain evidence="8 9">M105</strain>
    </source>
</reference>
<dbReference type="InterPro" id="IPR018383">
    <property type="entry name" value="UPF0324_pro"/>
</dbReference>
<keyword evidence="6 7" id="KW-0472">Membrane</keyword>
<proteinExistence type="inferred from homology"/>
<dbReference type="Pfam" id="PF03601">
    <property type="entry name" value="Cons_hypoth698"/>
    <property type="match status" value="1"/>
</dbReference>
<comment type="caution">
    <text evidence="8">The sequence shown here is derived from an EMBL/GenBank/DDBJ whole genome shotgun (WGS) entry which is preliminary data.</text>
</comment>
<gene>
    <name evidence="8" type="ORF">FLL46_11415</name>
</gene>
<evidence type="ECO:0000313" key="9">
    <source>
        <dbReference type="Proteomes" id="UP000315439"/>
    </source>
</evidence>
<accession>A0A545UDE0</accession>
<evidence type="ECO:0000256" key="5">
    <source>
        <dbReference type="ARBA" id="ARBA00022989"/>
    </source>
</evidence>
<dbReference type="RefSeq" id="WP_142893655.1">
    <property type="nucleotide sequence ID" value="NZ_ML660164.1"/>
</dbReference>